<dbReference type="GO" id="GO:0003887">
    <property type="term" value="F:DNA-directed DNA polymerase activity"/>
    <property type="evidence" value="ECO:0007669"/>
    <property type="project" value="UniProtKB-KW"/>
</dbReference>
<dbReference type="Gene3D" id="1.20.1060.10">
    <property type="entry name" value="Taq DNA Polymerase, Chain T, domain 4"/>
    <property type="match status" value="1"/>
</dbReference>
<dbReference type="PRINTS" id="PR00868">
    <property type="entry name" value="DNAPOLI"/>
</dbReference>
<dbReference type="RefSeq" id="XP_067078437.1">
    <property type="nucleotide sequence ID" value="XM_067222336.1"/>
</dbReference>
<feature type="compositionally biased region" description="Polar residues" evidence="9">
    <location>
        <begin position="210"/>
        <end position="220"/>
    </location>
</feature>
<evidence type="ECO:0000256" key="1">
    <source>
        <dbReference type="ARBA" id="ARBA00007705"/>
    </source>
</evidence>
<reference evidence="11" key="1">
    <citation type="submission" date="2016-09" db="EMBL/GenBank/DDBJ databases">
        <authorList>
            <person name="Hebert L."/>
            <person name="Moumen B."/>
        </authorList>
    </citation>
    <scope>NUCLEOTIDE SEQUENCE [LARGE SCALE GENOMIC DNA]</scope>
    <source>
        <strain evidence="11">OVI</strain>
    </source>
</reference>
<comment type="caution">
    <text evidence="11">The sequence shown here is derived from an EMBL/GenBank/DDBJ whole genome shotgun (WGS) entry which is preliminary data.</text>
</comment>
<evidence type="ECO:0000256" key="8">
    <source>
        <dbReference type="ARBA" id="ARBA00049244"/>
    </source>
</evidence>
<dbReference type="GO" id="GO:0003677">
    <property type="term" value="F:DNA binding"/>
    <property type="evidence" value="ECO:0007669"/>
    <property type="project" value="UniProtKB-KW"/>
</dbReference>
<evidence type="ECO:0000256" key="2">
    <source>
        <dbReference type="ARBA" id="ARBA00012417"/>
    </source>
</evidence>
<keyword evidence="5" id="KW-0235">DNA replication</keyword>
<accession>A0A1G4I5P1</accession>
<dbReference type="Gene3D" id="1.10.150.20">
    <property type="entry name" value="5' to 3' exonuclease, C-terminal subdomain"/>
    <property type="match status" value="1"/>
</dbReference>
<keyword evidence="7" id="KW-0238">DNA-binding</keyword>
<dbReference type="VEuPathDB" id="TriTrypDB:TEOVI_000466200"/>
<comment type="similarity">
    <text evidence="1">Belongs to the DNA polymerase type-A family.</text>
</comment>
<evidence type="ECO:0000256" key="6">
    <source>
        <dbReference type="ARBA" id="ARBA00022932"/>
    </source>
</evidence>
<dbReference type="PROSITE" id="PS00447">
    <property type="entry name" value="DNA_POLYMERASE_A"/>
    <property type="match status" value="1"/>
</dbReference>
<name>A0A1G4I5P1_TRYEQ</name>
<keyword evidence="6" id="KW-0239">DNA-directed DNA polymerase</keyword>
<evidence type="ECO:0000259" key="10">
    <source>
        <dbReference type="SMART" id="SM00482"/>
    </source>
</evidence>
<feature type="domain" description="DNA-directed DNA polymerase family A palm" evidence="10">
    <location>
        <begin position="706"/>
        <end position="908"/>
    </location>
</feature>
<evidence type="ECO:0000256" key="4">
    <source>
        <dbReference type="ARBA" id="ARBA00022695"/>
    </source>
</evidence>
<dbReference type="PANTHER" id="PTHR10133">
    <property type="entry name" value="DNA POLYMERASE I"/>
    <property type="match status" value="1"/>
</dbReference>
<gene>
    <name evidence="11" type="ORF">TEOVI_000466200</name>
</gene>
<evidence type="ECO:0000313" key="11">
    <source>
        <dbReference type="EMBL" id="SCU67075.1"/>
    </source>
</evidence>
<dbReference type="EMBL" id="CZPT02000681">
    <property type="protein sequence ID" value="SCU67075.1"/>
    <property type="molecule type" value="Genomic_DNA"/>
</dbReference>
<evidence type="ECO:0000256" key="7">
    <source>
        <dbReference type="ARBA" id="ARBA00023125"/>
    </source>
</evidence>
<comment type="catalytic activity">
    <reaction evidence="8">
        <text>DNA(n) + a 2'-deoxyribonucleoside 5'-triphosphate = DNA(n+1) + diphosphate</text>
        <dbReference type="Rhea" id="RHEA:22508"/>
        <dbReference type="Rhea" id="RHEA-COMP:17339"/>
        <dbReference type="Rhea" id="RHEA-COMP:17340"/>
        <dbReference type="ChEBI" id="CHEBI:33019"/>
        <dbReference type="ChEBI" id="CHEBI:61560"/>
        <dbReference type="ChEBI" id="CHEBI:173112"/>
        <dbReference type="EC" id="2.7.7.7"/>
    </reaction>
</comment>
<evidence type="ECO:0000313" key="12">
    <source>
        <dbReference type="Proteomes" id="UP000195570"/>
    </source>
</evidence>
<keyword evidence="3 11" id="KW-0808">Transferase</keyword>
<dbReference type="GO" id="GO:0006302">
    <property type="term" value="P:double-strand break repair"/>
    <property type="evidence" value="ECO:0007669"/>
    <property type="project" value="TreeGrafter"/>
</dbReference>
<dbReference type="GeneID" id="92378602"/>
<keyword evidence="12" id="KW-1185">Reference proteome</keyword>
<dbReference type="FunFam" id="1.20.1060.10:FF:000008">
    <property type="entry name" value="Mitochondrial DNA polymerase I protein A, putative"/>
    <property type="match status" value="1"/>
</dbReference>
<dbReference type="Gene3D" id="3.30.70.370">
    <property type="match status" value="1"/>
</dbReference>
<feature type="compositionally biased region" description="Low complexity" evidence="9">
    <location>
        <begin position="118"/>
        <end position="129"/>
    </location>
</feature>
<dbReference type="EC" id="2.7.7.7" evidence="2"/>
<feature type="region of interest" description="Disordered" evidence="9">
    <location>
        <begin position="19"/>
        <end position="39"/>
    </location>
</feature>
<dbReference type="Proteomes" id="UP000195570">
    <property type="component" value="Unassembled WGS sequence"/>
</dbReference>
<evidence type="ECO:0000256" key="3">
    <source>
        <dbReference type="ARBA" id="ARBA00022679"/>
    </source>
</evidence>
<dbReference type="InterPro" id="IPR019760">
    <property type="entry name" value="DNA-dir_DNA_pol_A_CS"/>
</dbReference>
<protein>
    <recommendedName>
        <fullName evidence="2">DNA-directed DNA polymerase</fullName>
        <ecNumber evidence="2">2.7.7.7</ecNumber>
    </recommendedName>
</protein>
<dbReference type="InterPro" id="IPR002298">
    <property type="entry name" value="DNA_polymerase_A"/>
</dbReference>
<proteinExistence type="inferred from homology"/>
<dbReference type="PANTHER" id="PTHR10133:SF27">
    <property type="entry name" value="DNA POLYMERASE NU"/>
    <property type="match status" value="1"/>
</dbReference>
<dbReference type="SMART" id="SM00482">
    <property type="entry name" value="POLAc"/>
    <property type="match status" value="1"/>
</dbReference>
<dbReference type="InterPro" id="IPR043502">
    <property type="entry name" value="DNA/RNA_pol_sf"/>
</dbReference>
<dbReference type="InterPro" id="IPR001098">
    <property type="entry name" value="DNA-dir_DNA_pol_A_palm_dom"/>
</dbReference>
<evidence type="ECO:0000256" key="9">
    <source>
        <dbReference type="SAM" id="MobiDB-lite"/>
    </source>
</evidence>
<feature type="compositionally biased region" description="Basic and acidic residues" evidence="9">
    <location>
        <begin position="150"/>
        <end position="161"/>
    </location>
</feature>
<organism evidence="11 12">
    <name type="scientific">Trypanosoma equiperdum</name>
    <dbReference type="NCBI Taxonomy" id="5694"/>
    <lineage>
        <taxon>Eukaryota</taxon>
        <taxon>Discoba</taxon>
        <taxon>Euglenozoa</taxon>
        <taxon>Kinetoplastea</taxon>
        <taxon>Metakinetoplastina</taxon>
        <taxon>Trypanosomatida</taxon>
        <taxon>Trypanosomatidae</taxon>
        <taxon>Trypanosoma</taxon>
    </lineage>
</organism>
<keyword evidence="4 11" id="KW-0548">Nucleotidyltransferase</keyword>
<feature type="region of interest" description="Disordered" evidence="9">
    <location>
        <begin position="665"/>
        <end position="698"/>
    </location>
</feature>
<dbReference type="AlphaFoldDB" id="A0A1G4I5P1"/>
<dbReference type="GO" id="GO:0006261">
    <property type="term" value="P:DNA-templated DNA replication"/>
    <property type="evidence" value="ECO:0007669"/>
    <property type="project" value="InterPro"/>
</dbReference>
<sequence>MSLHGHPYQRYVSVKLTHFQQGDENDGPTKSGGVESGSNREKWRAFGVDIGVNLASATSQSSCTSSSTQSQMVNDASITKTASVQESLRQQLAVLTSRVGQTREQIFNAVRLKEKTSSKSTSNTCTPSSVTTDTEIIGGGSAPPSQKRVPGKDGLSRDSAKNKRSTTSDNNIVLNKGAGSTATHQQQEAGQQISEKKTKTRARKSSTLSNAEATVTSRHSSKCATQRTLFKLPVDPATSPQRGLQVAFKEELDGSALFNDARDTLNDPNRFQVPTIFVGFATREGQTNFTISSSSRGKVHFMRGVNPELSHLEVSFLVVRWKDDVIVYSAAVGLELLVRVAEELPGVEIVTFNAPCLLLPLLSYKQGKFFTSCVSDVRLMTWMLEPSADTAEFADYDKLLQSYQQQIGLPAGLNAAECKGSKEAVSHRVFYMEPLYRMLYGRLGSHGLLPAFLKQEKRISIMCAAMKLNGFYVNLVEVDGFKARCAEKMEKLRSEARSMIPSMTNFNIQSADDCRVALYEVLKLGPNLVSKGTEGSTENNSLILTRGGKLSTSEETLRILARHHEFPRILIAYRKLAKLLQTYVVGFMEMAIPIEEGDGEFTDFSISEQGKEAIPNASDRHKAKWAKLHPNLVQEGTETGRLTSVEPNMQALPRSTQLVATHEKNNTNDADSENGNNENINGDVNAADAGGNESDGPVQEKEVSFIRRCLGAPDGYSLVSLDYEQVELRVLAHLSGDSALINVLTKSGDIHRSIAEIIFRKTSVTGEERSLAKKVVFGILYGAGPRGLAQQMGVSVEQALRVSSLFKSCFPTVDAYQRRIIDQCRSDGSVRTLSGRVRSIPDINDRVLTKRSHAERQAFNTVVQGSAADVMKLGMIAVEREVLQPHAPDVRLLLQVHDEIILSVPNHMLHSIVPVAMHAFAHPISLLVPLLVTTKVGRLLGDLEEWTVDHALGLRVPS</sequence>
<dbReference type="CDD" id="cd08638">
    <property type="entry name" value="DNA_pol_A_theta"/>
    <property type="match status" value="1"/>
</dbReference>
<feature type="compositionally biased region" description="Low complexity" evidence="9">
    <location>
        <begin position="673"/>
        <end position="682"/>
    </location>
</feature>
<dbReference type="FunFam" id="1.10.150.20:FF:000070">
    <property type="entry name" value="DNA polymerase I, putative"/>
    <property type="match status" value="1"/>
</dbReference>
<feature type="compositionally biased region" description="Polar residues" evidence="9">
    <location>
        <begin position="165"/>
        <end position="193"/>
    </location>
</feature>
<feature type="region of interest" description="Disordered" evidence="9">
    <location>
        <begin position="113"/>
        <end position="220"/>
    </location>
</feature>
<evidence type="ECO:0000256" key="5">
    <source>
        <dbReference type="ARBA" id="ARBA00022705"/>
    </source>
</evidence>
<dbReference type="Pfam" id="PF00476">
    <property type="entry name" value="DNA_pol_A"/>
    <property type="match status" value="1"/>
</dbReference>
<dbReference type="SUPFAM" id="SSF56672">
    <property type="entry name" value="DNA/RNA polymerases"/>
    <property type="match status" value="1"/>
</dbReference>